<dbReference type="InterPro" id="IPR007780">
    <property type="entry name" value="NAD_Glu_DH_bac"/>
</dbReference>
<dbReference type="OrthoDB" id="9758052at2"/>
<accession>A0A418WI09</accession>
<comment type="caution">
    <text evidence="7">The sequence shown here is derived from an EMBL/GenBank/DDBJ whole genome shotgun (WGS) entry which is preliminary data.</text>
</comment>
<evidence type="ECO:0000259" key="4">
    <source>
        <dbReference type="Pfam" id="PF21075"/>
    </source>
</evidence>
<dbReference type="InterPro" id="IPR049056">
    <property type="entry name" value="NAD_Glu_DH_HM3"/>
</dbReference>
<evidence type="ECO:0000313" key="8">
    <source>
        <dbReference type="Proteomes" id="UP000284605"/>
    </source>
</evidence>
<keyword evidence="8" id="KW-1185">Reference proteome</keyword>
<evidence type="ECO:0000259" key="2">
    <source>
        <dbReference type="Pfam" id="PF05088"/>
    </source>
</evidence>
<dbReference type="Pfam" id="PF21076">
    <property type="entry name" value="GDH_ACT2"/>
    <property type="match status" value="1"/>
</dbReference>
<evidence type="ECO:0000256" key="1">
    <source>
        <dbReference type="ARBA" id="ARBA00023002"/>
    </source>
</evidence>
<dbReference type="InterPro" id="IPR046346">
    <property type="entry name" value="Aminoacid_DH-like_N_sf"/>
</dbReference>
<dbReference type="PIRSF" id="PIRSF036761">
    <property type="entry name" value="GDH_Mll4104"/>
    <property type="match status" value="1"/>
</dbReference>
<dbReference type="InterPro" id="IPR048381">
    <property type="entry name" value="GDH_C"/>
</dbReference>
<evidence type="ECO:0000259" key="5">
    <source>
        <dbReference type="Pfam" id="PF21076"/>
    </source>
</evidence>
<evidence type="ECO:0000259" key="6">
    <source>
        <dbReference type="Pfam" id="PF21077"/>
    </source>
</evidence>
<dbReference type="InterPro" id="IPR049058">
    <property type="entry name" value="NAD_Glu_DH_HM2"/>
</dbReference>
<dbReference type="Pfam" id="PF21077">
    <property type="entry name" value="GDH_ACT3"/>
    <property type="match status" value="1"/>
</dbReference>
<name>A0A418WI09_9PROT</name>
<proteinExistence type="predicted"/>
<dbReference type="InterPro" id="IPR049064">
    <property type="entry name" value="NAD_Glu_DH_ACT3"/>
</dbReference>
<dbReference type="GO" id="GO:0004352">
    <property type="term" value="F:glutamate dehydrogenase (NAD+) activity"/>
    <property type="evidence" value="ECO:0007669"/>
    <property type="project" value="InterPro"/>
</dbReference>
<dbReference type="PANTHER" id="PTHR43403:SF1">
    <property type="entry name" value="NAD-SPECIFIC GLUTAMATE DEHYDROGENASE"/>
    <property type="match status" value="1"/>
</dbReference>
<dbReference type="Pfam" id="PF21078">
    <property type="entry name" value="GDH_HM3"/>
    <property type="match status" value="1"/>
</dbReference>
<gene>
    <name evidence="7" type="ORF">D3874_23840</name>
</gene>
<dbReference type="InterPro" id="IPR024727">
    <property type="entry name" value="NAD_Glu_DH_N_ACT1"/>
</dbReference>
<dbReference type="Gene3D" id="3.40.50.720">
    <property type="entry name" value="NAD(P)-binding Rossmann-like Domain"/>
    <property type="match status" value="1"/>
</dbReference>
<feature type="domain" description="NAD-specific glutamate dehydrogenase C-terminal" evidence="3">
    <location>
        <begin position="1260"/>
        <end position="1588"/>
    </location>
</feature>
<dbReference type="Proteomes" id="UP000284605">
    <property type="component" value="Unassembled WGS sequence"/>
</dbReference>
<reference evidence="7 8" key="1">
    <citation type="submission" date="2018-09" db="EMBL/GenBank/DDBJ databases">
        <authorList>
            <person name="Zhu H."/>
        </authorList>
    </citation>
    <scope>NUCLEOTIDE SEQUENCE [LARGE SCALE GENOMIC DNA]</scope>
    <source>
        <strain evidence="7 8">K1W22B-8</strain>
    </source>
</reference>
<dbReference type="Pfam" id="PF05088">
    <property type="entry name" value="Bac_GDH_CD"/>
    <property type="match status" value="1"/>
</dbReference>
<dbReference type="EMBL" id="QYUK01000011">
    <property type="protein sequence ID" value="RJF89630.1"/>
    <property type="molecule type" value="Genomic_DNA"/>
</dbReference>
<dbReference type="InterPro" id="IPR049059">
    <property type="entry name" value="NAD_Glu_DH_HM1"/>
</dbReference>
<dbReference type="GO" id="GO:0006538">
    <property type="term" value="P:L-glutamate catabolic process"/>
    <property type="evidence" value="ECO:0007669"/>
    <property type="project" value="InterPro"/>
</dbReference>
<dbReference type="InterPro" id="IPR036291">
    <property type="entry name" value="NAD(P)-bd_dom_sf"/>
</dbReference>
<evidence type="ECO:0000313" key="7">
    <source>
        <dbReference type="EMBL" id="RJF89630.1"/>
    </source>
</evidence>
<feature type="domain" description="NAD-glutamate dehydrogenase N-terminal ACT1" evidence="4">
    <location>
        <begin position="36"/>
        <end position="176"/>
    </location>
</feature>
<dbReference type="InterPro" id="IPR028971">
    <property type="entry name" value="NAD-GDH_cat"/>
</dbReference>
<dbReference type="Pfam" id="PF21074">
    <property type="entry name" value="GDH_C"/>
    <property type="match status" value="1"/>
</dbReference>
<dbReference type="Pfam" id="PF21073">
    <property type="entry name" value="GDH_HM1"/>
    <property type="match status" value="1"/>
</dbReference>
<dbReference type="SUPFAM" id="SSF53223">
    <property type="entry name" value="Aminoacid dehydrogenase-like, N-terminal domain"/>
    <property type="match status" value="1"/>
</dbReference>
<feature type="domain" description="NAD-glutamate dehydrogenase ACT3" evidence="6">
    <location>
        <begin position="547"/>
        <end position="621"/>
    </location>
</feature>
<keyword evidence="1" id="KW-0560">Oxidoreductase</keyword>
<dbReference type="RefSeq" id="WP_119781711.1">
    <property type="nucleotide sequence ID" value="NZ_QYUK01000011.1"/>
</dbReference>
<feature type="domain" description="NAD-glutamate dehydrogenase ACT2" evidence="5">
    <location>
        <begin position="397"/>
        <end position="485"/>
    </location>
</feature>
<feature type="domain" description="NAD-glutamate dehydrogenase catalytic" evidence="2">
    <location>
        <begin position="720"/>
        <end position="1214"/>
    </location>
</feature>
<dbReference type="Pfam" id="PF21079">
    <property type="entry name" value="GDH_HM2"/>
    <property type="match status" value="1"/>
</dbReference>
<dbReference type="SUPFAM" id="SSF51735">
    <property type="entry name" value="NAD(P)-binding Rossmann-fold domains"/>
    <property type="match status" value="1"/>
</dbReference>
<sequence length="1593" mass="173153">MGESKAAQARRDQMTALIDHVRERMGDRAEAIVPMVERYFDRLATDDLTARTPDALFGTALGHWRFAEERLPGHHKVRVFNPRLDVHGWQSAHTVVETVTDDMPFLVDSIAAELARQGRGVHLIAHPVLAVERRADGSRGALLAPDAPGAVLESMIHIEIDEDGDAASRDALAATLDKILGDVRAAVEDWRAMRALLESAIAGLAAAPEDEAQRAEYGEFLRWLAADNFVLLGARDYVVKDGALVQAAGLGLLRDADRHGMGRQDLTGGIHQVLDLPDSLIITKANIESTVHRRAVMDFVGVKQFDAAGAAVGERRFYGLFTSTAYQLRPRDIPLLRGKVARVVARAGFAPGSHDGKALVNALENYPRDELFQLSEDELSGIALGILRLEERPRTGLFLRVDPFGRWISALVYLPRDRFDTALRQAIEVILMRAAGGEVMSRTSLVGQGDLARVHLVVHATAEKVPALDAAAIEAEITLAARGWTDRLREALIGAQGEDQGLRLNRRWQNAFPAGYREIQGPDAALADIARAEPLVARGELGAVTQAVYRRLEDDQSVLRFKLYRLGLPVPLSDCLPLLEHMGLKVMDEIPYALRLADGLIVWMLDFRLIEPNGGKLTLDALGPLLEDAFAQAWAGSTEDDRFNRLVVLAAMPARDVMILRAVAKYLRQIGIAFSQEYMEETLAHWPAIARELVALFRLRHDPRLAGDRAALYAARREAIVAALDEVASLDEDRILRRFLNIIDASLRTNLFQAGPKGAAKPCLAIKLDSRQVEGLPKPKPLVEIWIFSPRVEGIHLRGGRVARGGIRWSDRREDFRTEVLGLVKAQMVKNAVIVPTGSKGGFYPKRMPAAGSREAVQAEAIECYKIFIGGLLDVTDDIKAGAIVPPRDVVRHDQDDPYLVVAADKGTATFSDIANGIAQERGFWLDDAFASGGSAGYDHKVMGITAKGAWEAVKRHFRELGHDTQVTPFTVAGIGDMSGDVFGNGMLLSPVIRLVAAFDHRHIFLDPDPDVARTFAERQRLFALPRSSWDDFDKGLISAGGGVFSRNLKSIPLSEPVRAMLDLTAAQVTPQELMQAILKARVDLLWFGGIGTYVKAQGETNLQAGDKANDAIRIDGRDLRARVVGEGANLGTTQRGRIEYALAGGRINTDAIDNSAGVDCSDHEVNIKILLNGVMADGDLTRKQRDSLLKEMTGDVADLVLRDNYLQTQAISMIEARGHKALESQSRLMRMLEADGMLDRAVEFLPGEEEMTARARARQGLTRPELAVLLAYAKMYLQEALLEGDAPEDSYLSSHLLRYFPELLQARFAAGIEKHRLRREIIATQLANSIVNWVGPTFISRIQESTGFDVGTIARAYTAARAIFDLRGVCQAIDALDGRVPAATQTAMLLGTGDATRQATMWLLHNEVQPMAIGNTVDRFQGGMAALSAALGELLPQRPAQRLAAARDSLVATGVPADLAQAIAALPSLAGGLDIVAAATGTQTAVIAMGGTYFRLGDVIGLDALRDAAASIDPADHWERLALNALVDDLYTQQRLLAAAASAAPGGVDGWVEVNAAGIGRTQALVNELSTGGASLAKLTFAGRHLRGQFSV</sequence>
<protein>
    <submittedName>
        <fullName evidence="7">NAD-glutamate dehydrogenase</fullName>
    </submittedName>
</protein>
<dbReference type="PANTHER" id="PTHR43403">
    <property type="entry name" value="NAD-SPECIFIC GLUTAMATE DEHYDROGENASE"/>
    <property type="match status" value="1"/>
</dbReference>
<dbReference type="Pfam" id="PF21075">
    <property type="entry name" value="GDH_ACT1"/>
    <property type="match status" value="1"/>
</dbReference>
<organism evidence="7 8">
    <name type="scientific">Oleomonas cavernae</name>
    <dbReference type="NCBI Taxonomy" id="2320859"/>
    <lineage>
        <taxon>Bacteria</taxon>
        <taxon>Pseudomonadati</taxon>
        <taxon>Pseudomonadota</taxon>
        <taxon>Alphaproteobacteria</taxon>
        <taxon>Acetobacterales</taxon>
        <taxon>Acetobacteraceae</taxon>
        <taxon>Oleomonas</taxon>
    </lineage>
</organism>
<dbReference type="InterPro" id="IPR049062">
    <property type="entry name" value="NAD_Glu_DH_ACT2"/>
</dbReference>
<dbReference type="GO" id="GO:0004069">
    <property type="term" value="F:L-aspartate:2-oxoglutarate aminotransferase activity"/>
    <property type="evidence" value="ECO:0007669"/>
    <property type="project" value="InterPro"/>
</dbReference>
<evidence type="ECO:0000259" key="3">
    <source>
        <dbReference type="Pfam" id="PF21074"/>
    </source>
</evidence>